<organism evidence="1 2">
    <name type="scientific">Ochrobactrum soli</name>
    <dbReference type="NCBI Taxonomy" id="2448455"/>
    <lineage>
        <taxon>Bacteria</taxon>
        <taxon>Pseudomonadati</taxon>
        <taxon>Pseudomonadota</taxon>
        <taxon>Alphaproteobacteria</taxon>
        <taxon>Hyphomicrobiales</taxon>
        <taxon>Brucellaceae</taxon>
        <taxon>Brucella/Ochrobactrum group</taxon>
        <taxon>Ochrobactrum</taxon>
    </lineage>
</organism>
<dbReference type="RefSeq" id="WP_244597153.1">
    <property type="nucleotide sequence ID" value="NZ_OOFM01000005.1"/>
</dbReference>
<dbReference type="EMBL" id="OOFM01000005">
    <property type="protein sequence ID" value="SPL64431.1"/>
    <property type="molecule type" value="Genomic_DNA"/>
</dbReference>
<protein>
    <submittedName>
        <fullName evidence="1">Uncharacterized protein</fullName>
    </submittedName>
</protein>
<proteinExistence type="predicted"/>
<gene>
    <name evidence="1" type="ORF">OHAE_298</name>
</gene>
<accession>A0A2P9HJV8</accession>
<reference evidence="2" key="1">
    <citation type="submission" date="2017-12" db="EMBL/GenBank/DDBJ databases">
        <authorList>
            <person name="Diaz M."/>
        </authorList>
    </citation>
    <scope>NUCLEOTIDE SEQUENCE [LARGE SCALE GENOMIC DNA]</scope>
    <source>
        <strain evidence="2">FI11154</strain>
    </source>
</reference>
<dbReference type="Proteomes" id="UP000246073">
    <property type="component" value="Unassembled WGS sequence"/>
</dbReference>
<name>A0A2P9HJV8_9HYPH</name>
<sequence length="196" mass="22332">MGKRSTGFVRRERDFYETPYSAVLPLIPHLHGVSTFAEPCAGNGALVGHLQKHGLVCTYEGDISYGYDALSYRFEADAVFDAIISNVPWRRDLLHPMITLFQRIAPTWMLFDSDWAYTKQAAPYLPHCSHIVAVGRVKWIEGTKHTGKDNAAWYRFHNQHVDGPRFIGPAVKEVHEPVRFRGTIRRRCDAHSGVRL</sequence>
<evidence type="ECO:0000313" key="1">
    <source>
        <dbReference type="EMBL" id="SPL64431.1"/>
    </source>
</evidence>
<evidence type="ECO:0000313" key="2">
    <source>
        <dbReference type="Proteomes" id="UP000246073"/>
    </source>
</evidence>
<dbReference type="AlphaFoldDB" id="A0A2P9HJV8"/>